<dbReference type="EMBL" id="FUWJ01000008">
    <property type="protein sequence ID" value="SKA29026.1"/>
    <property type="molecule type" value="Genomic_DNA"/>
</dbReference>
<evidence type="ECO:0000313" key="6">
    <source>
        <dbReference type="Proteomes" id="UP000190092"/>
    </source>
</evidence>
<dbReference type="AlphaFoldDB" id="A0A1T4SLK4"/>
<dbReference type="InterPro" id="IPR007348">
    <property type="entry name" value="CopC_dom"/>
</dbReference>
<dbReference type="STRING" id="225324.SAMN02745126_04853"/>
<evidence type="ECO:0000256" key="3">
    <source>
        <dbReference type="SAM" id="SignalP"/>
    </source>
</evidence>
<dbReference type="InterPro" id="IPR014755">
    <property type="entry name" value="Cu-Rt/internalin_Ig-like"/>
</dbReference>
<keyword evidence="1 3" id="KW-0732">Signal</keyword>
<keyword evidence="6" id="KW-1185">Reference proteome</keyword>
<dbReference type="InterPro" id="IPR014756">
    <property type="entry name" value="Ig_E-set"/>
</dbReference>
<organism evidence="5 6">
    <name type="scientific">Enhydrobacter aerosaccus</name>
    <dbReference type="NCBI Taxonomy" id="225324"/>
    <lineage>
        <taxon>Bacteria</taxon>
        <taxon>Pseudomonadati</taxon>
        <taxon>Pseudomonadota</taxon>
        <taxon>Alphaproteobacteria</taxon>
        <taxon>Hyphomicrobiales</taxon>
        <taxon>Enhydrobacter</taxon>
    </lineage>
</organism>
<evidence type="ECO:0000313" key="5">
    <source>
        <dbReference type="EMBL" id="SKA29026.1"/>
    </source>
</evidence>
<dbReference type="GO" id="GO:0005507">
    <property type="term" value="F:copper ion binding"/>
    <property type="evidence" value="ECO:0007669"/>
    <property type="project" value="InterPro"/>
</dbReference>
<gene>
    <name evidence="5" type="ORF">SAMN02745126_04853</name>
</gene>
<protein>
    <submittedName>
        <fullName evidence="5">Copper-binding protein CopC (Methionine-rich)</fullName>
    </submittedName>
</protein>
<evidence type="ECO:0000256" key="1">
    <source>
        <dbReference type="ARBA" id="ARBA00022729"/>
    </source>
</evidence>
<evidence type="ECO:0000256" key="2">
    <source>
        <dbReference type="ARBA" id="ARBA00023008"/>
    </source>
</evidence>
<dbReference type="GO" id="GO:0042597">
    <property type="term" value="C:periplasmic space"/>
    <property type="evidence" value="ECO:0007669"/>
    <property type="project" value="InterPro"/>
</dbReference>
<accession>A0A1T4SLK4</accession>
<dbReference type="Pfam" id="PF04234">
    <property type="entry name" value="CopC"/>
    <property type="match status" value="1"/>
</dbReference>
<dbReference type="Gene3D" id="2.60.40.1220">
    <property type="match status" value="1"/>
</dbReference>
<feature type="chain" id="PRO_5012910871" evidence="3">
    <location>
        <begin position="26"/>
        <end position="125"/>
    </location>
</feature>
<dbReference type="GO" id="GO:0046688">
    <property type="term" value="P:response to copper ion"/>
    <property type="evidence" value="ECO:0007669"/>
    <property type="project" value="InterPro"/>
</dbReference>
<dbReference type="SUPFAM" id="SSF81296">
    <property type="entry name" value="E set domains"/>
    <property type="match status" value="1"/>
</dbReference>
<reference evidence="6" key="1">
    <citation type="submission" date="2017-02" db="EMBL/GenBank/DDBJ databases">
        <authorList>
            <person name="Varghese N."/>
            <person name="Submissions S."/>
        </authorList>
    </citation>
    <scope>NUCLEOTIDE SEQUENCE [LARGE SCALE GENOMIC DNA]</scope>
    <source>
        <strain evidence="6">ATCC 27094</strain>
    </source>
</reference>
<keyword evidence="2" id="KW-0186">Copper</keyword>
<dbReference type="Proteomes" id="UP000190092">
    <property type="component" value="Unassembled WGS sequence"/>
</dbReference>
<name>A0A1T4SLK4_9HYPH</name>
<sequence length="125" mass="14386">MIVRSAVCRVLPFLCVFWLQSSAWADELRVVETSPTDHQVIQGQLNSFYVRFDRPVDHIWSRLKIERDGKVIETLHPRFEAEPEVLYAASPTLAPGAYRLRWSVRSLEKTDLEDGSISFTIAPKQ</sequence>
<feature type="signal peptide" evidence="3">
    <location>
        <begin position="1"/>
        <end position="25"/>
    </location>
</feature>
<evidence type="ECO:0000259" key="4">
    <source>
        <dbReference type="Pfam" id="PF04234"/>
    </source>
</evidence>
<proteinExistence type="predicted"/>
<feature type="domain" description="CopC" evidence="4">
    <location>
        <begin position="30"/>
        <end position="121"/>
    </location>
</feature>